<proteinExistence type="predicted"/>
<accession>A0AAV1ZN91</accession>
<dbReference type="Proteomes" id="UP001497382">
    <property type="component" value="Unassembled WGS sequence"/>
</dbReference>
<organism evidence="1 2">
    <name type="scientific">Larinioides sclopetarius</name>
    <dbReference type="NCBI Taxonomy" id="280406"/>
    <lineage>
        <taxon>Eukaryota</taxon>
        <taxon>Metazoa</taxon>
        <taxon>Ecdysozoa</taxon>
        <taxon>Arthropoda</taxon>
        <taxon>Chelicerata</taxon>
        <taxon>Arachnida</taxon>
        <taxon>Araneae</taxon>
        <taxon>Araneomorphae</taxon>
        <taxon>Entelegynae</taxon>
        <taxon>Araneoidea</taxon>
        <taxon>Araneidae</taxon>
        <taxon>Larinioides</taxon>
    </lineage>
</organism>
<gene>
    <name evidence="1" type="ORF">LARSCL_LOCUS5981</name>
</gene>
<dbReference type="EMBL" id="CAXIEN010000056">
    <property type="protein sequence ID" value="CAL1271730.1"/>
    <property type="molecule type" value="Genomic_DNA"/>
</dbReference>
<reference evidence="1 2" key="1">
    <citation type="submission" date="2024-04" db="EMBL/GenBank/DDBJ databases">
        <authorList>
            <person name="Rising A."/>
            <person name="Reimegard J."/>
            <person name="Sonavane S."/>
            <person name="Akerstrom W."/>
            <person name="Nylinder S."/>
            <person name="Hedman E."/>
            <person name="Kallberg Y."/>
        </authorList>
    </citation>
    <scope>NUCLEOTIDE SEQUENCE [LARGE SCALE GENOMIC DNA]</scope>
</reference>
<name>A0AAV1ZN91_9ARAC</name>
<feature type="non-terminal residue" evidence="1">
    <location>
        <position position="42"/>
    </location>
</feature>
<evidence type="ECO:0000313" key="1">
    <source>
        <dbReference type="EMBL" id="CAL1271730.1"/>
    </source>
</evidence>
<keyword evidence="2" id="KW-1185">Reference proteome</keyword>
<evidence type="ECO:0000313" key="2">
    <source>
        <dbReference type="Proteomes" id="UP001497382"/>
    </source>
</evidence>
<dbReference type="AlphaFoldDB" id="A0AAV1ZN91"/>
<protein>
    <submittedName>
        <fullName evidence="1">Uncharacterized protein</fullName>
    </submittedName>
</protein>
<sequence>MCHNHEKCVECSRIKLKRHLRILHRTWFCLSSFPELCGLDVG</sequence>
<comment type="caution">
    <text evidence="1">The sequence shown here is derived from an EMBL/GenBank/DDBJ whole genome shotgun (WGS) entry which is preliminary data.</text>
</comment>